<dbReference type="NCBIfam" id="TIGR00702">
    <property type="entry name" value="YcaO-type kinase domain"/>
    <property type="match status" value="1"/>
</dbReference>
<dbReference type="AlphaFoldDB" id="A0A447ICS3"/>
<proteinExistence type="predicted"/>
<protein>
    <submittedName>
        <fullName evidence="2">YcaO-like family protein</fullName>
    </submittedName>
</protein>
<reference evidence="2 3" key="1">
    <citation type="submission" date="2018-12" db="EMBL/GenBank/DDBJ databases">
        <authorList>
            <person name="Criscuolo A."/>
        </authorList>
    </citation>
    <scope>NUCLEOTIDE SEQUENCE [LARGE SCALE GENOMIC DNA]</scope>
    <source>
        <strain evidence="2">ACIP1116281</strain>
    </source>
</reference>
<dbReference type="PANTHER" id="PTHR37809:SF1">
    <property type="entry name" value="RIBOSOMAL PROTEIN S12 METHYLTHIOTRANSFERASE ACCESSORY FACTOR YCAO"/>
    <property type="match status" value="1"/>
</dbReference>
<dbReference type="PANTHER" id="PTHR37809">
    <property type="entry name" value="RIBOSOMAL PROTEIN S12 METHYLTHIOTRANSFERASE ACCESSORY FACTOR YCAO"/>
    <property type="match status" value="1"/>
</dbReference>
<accession>A0A447ICS3</accession>
<dbReference type="Gene3D" id="3.30.160.660">
    <property type="match status" value="1"/>
</dbReference>
<dbReference type="Proteomes" id="UP000268844">
    <property type="component" value="Unassembled WGS sequence"/>
</dbReference>
<dbReference type="EMBL" id="UZWD01000029">
    <property type="protein sequence ID" value="VDS05277.1"/>
    <property type="molecule type" value="Genomic_DNA"/>
</dbReference>
<dbReference type="OrthoDB" id="109999at2"/>
<sequence>MQHPGYHDRVCSPEQTLATIGPHLGRYGITRLARQTSLDLLGIPVFAAIRPNAMTLATSQGKGLTDAAAKASAAMEALEYAIAERPECPMRIAAAEELQAAGFALHLSTATLPLGATFPLDRPITWLEGSSLFGGETVLVPLDLVALRGAASDLPGICQHTNGLASGNSVEEALFHGLCELVERDAGSFWALMPLADRDNRRLDPAVFGDPEVKRLAKAVADAGLVLRLYDQTSDLAIPTIMAEIGPAGTHASQRHQLSSGSGTHPVAARAALRAITEAAQSRVTAIAAARDDMPPELYAGMALQPEQGDRPTRAAPAGLTLGTPLAELLDHMLQTLFAHGIDRLIAVPLGGEVAGVAVMKILSDQLEDVGVNLHWRPGPRALAFLAELAA</sequence>
<dbReference type="Gene3D" id="3.30.1330.230">
    <property type="match status" value="1"/>
</dbReference>
<evidence type="ECO:0000313" key="2">
    <source>
        <dbReference type="EMBL" id="VDS05277.1"/>
    </source>
</evidence>
<dbReference type="Pfam" id="PF02624">
    <property type="entry name" value="YcaO"/>
    <property type="match status" value="1"/>
</dbReference>
<dbReference type="InterPro" id="IPR003776">
    <property type="entry name" value="YcaO-like_dom"/>
</dbReference>
<evidence type="ECO:0000313" key="3">
    <source>
        <dbReference type="Proteomes" id="UP000268844"/>
    </source>
</evidence>
<dbReference type="Gene3D" id="3.30.40.250">
    <property type="match status" value="1"/>
</dbReference>
<gene>
    <name evidence="2" type="ORF">DEVEQU_02418</name>
</gene>
<dbReference type="PROSITE" id="PS51664">
    <property type="entry name" value="YCAO"/>
    <property type="match status" value="1"/>
</dbReference>
<name>A0A447ICS3_9HYPH</name>
<keyword evidence="3" id="KW-1185">Reference proteome</keyword>
<organism evidence="2 3">
    <name type="scientific">Devosia equisanguinis</name>
    <dbReference type="NCBI Taxonomy" id="2490941"/>
    <lineage>
        <taxon>Bacteria</taxon>
        <taxon>Pseudomonadati</taxon>
        <taxon>Pseudomonadota</taxon>
        <taxon>Alphaproteobacteria</taxon>
        <taxon>Hyphomicrobiales</taxon>
        <taxon>Devosiaceae</taxon>
        <taxon>Devosia</taxon>
    </lineage>
</organism>
<dbReference type="RefSeq" id="WP_126150818.1">
    <property type="nucleotide sequence ID" value="NZ_JBHTMH010000001.1"/>
</dbReference>
<evidence type="ECO:0000259" key="1">
    <source>
        <dbReference type="PROSITE" id="PS51664"/>
    </source>
</evidence>
<feature type="domain" description="YcaO" evidence="1">
    <location>
        <begin position="61"/>
        <end position="391"/>
    </location>
</feature>